<feature type="transmembrane region" description="Helical" evidence="1">
    <location>
        <begin position="307"/>
        <end position="327"/>
    </location>
</feature>
<evidence type="ECO:0000313" key="2">
    <source>
        <dbReference type="EMBL" id="OSX69164.1"/>
    </source>
</evidence>
<organism evidence="2 3">
    <name type="scientific">Porphyra umbilicalis</name>
    <name type="common">Purple laver</name>
    <name type="synonym">Red alga</name>
    <dbReference type="NCBI Taxonomy" id="2786"/>
    <lineage>
        <taxon>Eukaryota</taxon>
        <taxon>Rhodophyta</taxon>
        <taxon>Bangiophyceae</taxon>
        <taxon>Bangiales</taxon>
        <taxon>Bangiaceae</taxon>
        <taxon>Porphyra</taxon>
    </lineage>
</organism>
<feature type="transmembrane region" description="Helical" evidence="1">
    <location>
        <begin position="531"/>
        <end position="553"/>
    </location>
</feature>
<dbReference type="Proteomes" id="UP000218209">
    <property type="component" value="Unassembled WGS sequence"/>
</dbReference>
<gene>
    <name evidence="2" type="ORF">BU14_1780s0001</name>
</gene>
<feature type="transmembrane region" description="Helical" evidence="1">
    <location>
        <begin position="234"/>
        <end position="253"/>
    </location>
</feature>
<name>A0A1X6NKN4_PORUM</name>
<evidence type="ECO:0000313" key="3">
    <source>
        <dbReference type="Proteomes" id="UP000218209"/>
    </source>
</evidence>
<dbReference type="AlphaFoldDB" id="A0A1X6NKN4"/>
<keyword evidence="3" id="KW-1185">Reference proteome</keyword>
<proteinExistence type="predicted"/>
<keyword evidence="1" id="KW-0812">Transmembrane</keyword>
<keyword evidence="1" id="KW-1133">Transmembrane helix</keyword>
<dbReference type="EMBL" id="KV919729">
    <property type="protein sequence ID" value="OSX69164.1"/>
    <property type="molecule type" value="Genomic_DNA"/>
</dbReference>
<keyword evidence="1" id="KW-0472">Membrane</keyword>
<accession>A0A1X6NKN4</accession>
<sequence>MPPHLRRPCYPPQRQWSPVVTAIAAAAVAAAAATTLSAAAAADASTAVVRSARPATAPPPADRLSGCAPRLATHPAEWAPCRNGSICLLFLSEPPFVDVSGVVADGSAADPSRLFPCRDFAARGVGGVAFELHAAHWPGATDMCAWAGPTSSCSFRELVQLLADARSVDHPANGMALGAGGLLFFTPNRVYLGDATAPIIEERIVLVRRISQEGLWNDGHVNLRALTWPLTPQAWWLIGSAFLTYLAWSGVLAMWRPTPVWAVGHGPSRRRTQLLQWVLNFIRNVFGGPLNAHEHDYTSAHGVHRSIPVLLATVSLLFLEAALILNGRPAVLTRPIRGLSDTDLCPWLVHAGTAQEDLWVEVLNAGRRGNPIDLEAVTSGVIPRPWATCSSPRDCFDALLSRRVNPNPACGGARTDVYVSWTFEVRAVFRDRPDLCERLEVLDEEAELSSFNAGWMFADGVGAGGKGGRGGVLPLASPAAAATVARRRQELDAAIRRARIAQMTSRDLEVVAGSPATPCAAGRRRVHTGQLVIPLGVALAAPAAAATILACVVP</sequence>
<feature type="non-terminal residue" evidence="2">
    <location>
        <position position="554"/>
    </location>
</feature>
<reference evidence="2 3" key="1">
    <citation type="submission" date="2017-03" db="EMBL/GenBank/DDBJ databases">
        <title>WGS assembly of Porphyra umbilicalis.</title>
        <authorList>
            <person name="Brawley S.H."/>
            <person name="Blouin N.A."/>
            <person name="Ficko-Blean E."/>
            <person name="Wheeler G.L."/>
            <person name="Lohr M."/>
            <person name="Goodson H.V."/>
            <person name="Jenkins J.W."/>
            <person name="Blaby-Haas C.E."/>
            <person name="Helliwell K.E."/>
            <person name="Chan C."/>
            <person name="Marriage T."/>
            <person name="Bhattacharya D."/>
            <person name="Klein A.S."/>
            <person name="Badis Y."/>
            <person name="Brodie J."/>
            <person name="Cao Y."/>
            <person name="Collen J."/>
            <person name="Dittami S.M."/>
            <person name="Gachon C.M."/>
            <person name="Green B.R."/>
            <person name="Karpowicz S."/>
            <person name="Kim J.W."/>
            <person name="Kudahl U."/>
            <person name="Lin S."/>
            <person name="Michel G."/>
            <person name="Mittag M."/>
            <person name="Olson B.J."/>
            <person name="Pangilinan J."/>
            <person name="Peng Y."/>
            <person name="Qiu H."/>
            <person name="Shu S."/>
            <person name="Singer J.T."/>
            <person name="Smith A.G."/>
            <person name="Sprecher B.N."/>
            <person name="Wagner V."/>
            <person name="Wang W."/>
            <person name="Wang Z.-Y."/>
            <person name="Yan J."/>
            <person name="Yarish C."/>
            <person name="Zoeuner-Riek S."/>
            <person name="Zhuang Y."/>
            <person name="Zou Y."/>
            <person name="Lindquist E.A."/>
            <person name="Grimwood J."/>
            <person name="Barry K."/>
            <person name="Rokhsar D.S."/>
            <person name="Schmutz J."/>
            <person name="Stiller J.W."/>
            <person name="Grossman A.R."/>
            <person name="Prochnik S.E."/>
        </authorList>
    </citation>
    <scope>NUCLEOTIDE SEQUENCE [LARGE SCALE GENOMIC DNA]</scope>
    <source>
        <strain evidence="2">4086291</strain>
    </source>
</reference>
<evidence type="ECO:0000256" key="1">
    <source>
        <dbReference type="SAM" id="Phobius"/>
    </source>
</evidence>
<protein>
    <submittedName>
        <fullName evidence="2">Uncharacterized protein</fullName>
    </submittedName>
</protein>